<dbReference type="AlphaFoldDB" id="A0A7C9DMC2"/>
<proteinExistence type="predicted"/>
<name>A0A7C9DMC2_OPUST</name>
<sequence>MNFLKKAKSNIMHLRIFGCKCYVHNNGNDALVKFDPRSDEVIFLRYSSHSKAYMVFNKEPHVLRKVCMYCLMNLTLSLRMMHRMKILSWDLLGKMSCQLMKKEFPGRIRHWTYFQDRDARF</sequence>
<evidence type="ECO:0000313" key="2">
    <source>
        <dbReference type="EMBL" id="MBA4646761.1"/>
    </source>
</evidence>
<feature type="domain" description="Retroviral polymerase SH3-like" evidence="1">
    <location>
        <begin position="19"/>
        <end position="59"/>
    </location>
</feature>
<dbReference type="EMBL" id="GISG01147873">
    <property type="protein sequence ID" value="MBA4646759.1"/>
    <property type="molecule type" value="Transcribed_RNA"/>
</dbReference>
<accession>A0A7C9DMC2</accession>
<dbReference type="EMBL" id="GISG01147876">
    <property type="protein sequence ID" value="MBA4646761.1"/>
    <property type="molecule type" value="Transcribed_RNA"/>
</dbReference>
<organism evidence="2">
    <name type="scientific">Opuntia streptacantha</name>
    <name type="common">Prickly pear cactus</name>
    <name type="synonym">Opuntia cardona</name>
    <dbReference type="NCBI Taxonomy" id="393608"/>
    <lineage>
        <taxon>Eukaryota</taxon>
        <taxon>Viridiplantae</taxon>
        <taxon>Streptophyta</taxon>
        <taxon>Embryophyta</taxon>
        <taxon>Tracheophyta</taxon>
        <taxon>Spermatophyta</taxon>
        <taxon>Magnoliopsida</taxon>
        <taxon>eudicotyledons</taxon>
        <taxon>Gunneridae</taxon>
        <taxon>Pentapetalae</taxon>
        <taxon>Caryophyllales</taxon>
        <taxon>Cactineae</taxon>
        <taxon>Cactaceae</taxon>
        <taxon>Opuntioideae</taxon>
        <taxon>Opuntia</taxon>
    </lineage>
</organism>
<reference evidence="2" key="1">
    <citation type="journal article" date="2013" name="J. Plant Res.">
        <title>Effect of fungi and light on seed germination of three Opuntia species from semiarid lands of central Mexico.</title>
        <authorList>
            <person name="Delgado-Sanchez P."/>
            <person name="Jimenez-Bremont J.F."/>
            <person name="Guerrero-Gonzalez Mde L."/>
            <person name="Flores J."/>
        </authorList>
    </citation>
    <scope>NUCLEOTIDE SEQUENCE</scope>
    <source>
        <tissue evidence="2">Cladode</tissue>
    </source>
</reference>
<evidence type="ECO:0000259" key="1">
    <source>
        <dbReference type="Pfam" id="PF25597"/>
    </source>
</evidence>
<dbReference type="EMBL" id="GISG01147875">
    <property type="protein sequence ID" value="MBA4646760.1"/>
    <property type="molecule type" value="Transcribed_RNA"/>
</dbReference>
<reference evidence="2" key="2">
    <citation type="submission" date="2020-07" db="EMBL/GenBank/DDBJ databases">
        <authorList>
            <person name="Vera ALvarez R."/>
            <person name="Arias-Moreno D.M."/>
            <person name="Jimenez-Jacinto V."/>
            <person name="Jimenez-Bremont J.F."/>
            <person name="Swaminathan K."/>
            <person name="Moose S.P."/>
            <person name="Guerrero-Gonzalez M.L."/>
            <person name="Marino-Ramirez L."/>
            <person name="Landsman D."/>
            <person name="Rodriguez-Kessler M."/>
            <person name="Delgado-Sanchez P."/>
        </authorList>
    </citation>
    <scope>NUCLEOTIDE SEQUENCE</scope>
    <source>
        <tissue evidence="2">Cladode</tissue>
    </source>
</reference>
<protein>
    <recommendedName>
        <fullName evidence="1">Retroviral polymerase SH3-like domain-containing protein</fullName>
    </recommendedName>
</protein>
<dbReference type="InterPro" id="IPR057670">
    <property type="entry name" value="SH3_retrovirus"/>
</dbReference>
<dbReference type="Pfam" id="PF25597">
    <property type="entry name" value="SH3_retrovirus"/>
    <property type="match status" value="1"/>
</dbReference>